<evidence type="ECO:0000313" key="2">
    <source>
        <dbReference type="EMBL" id="ABM81170.1"/>
    </source>
</evidence>
<dbReference type="EMBL" id="CP000493">
    <property type="protein sequence ID" value="ABM81170.1"/>
    <property type="molecule type" value="Genomic_DNA"/>
</dbReference>
<keyword evidence="3" id="KW-1185">Reference proteome</keyword>
<organism evidence="2 3">
    <name type="scientific">Hyperthermus butylicus (strain DSM 5456 / JCM 9403 / PLM1-5)</name>
    <dbReference type="NCBI Taxonomy" id="415426"/>
    <lineage>
        <taxon>Archaea</taxon>
        <taxon>Thermoproteota</taxon>
        <taxon>Thermoprotei</taxon>
        <taxon>Desulfurococcales</taxon>
        <taxon>Pyrodictiaceae</taxon>
        <taxon>Hyperthermus</taxon>
    </lineage>
</organism>
<gene>
    <name evidence="2" type="ordered locus">Hbut_1341</name>
</gene>
<name>A2BMF9_HYPBU</name>
<evidence type="ECO:0000256" key="1">
    <source>
        <dbReference type="SAM" id="Phobius"/>
    </source>
</evidence>
<dbReference type="Proteomes" id="UP000002593">
    <property type="component" value="Chromosome"/>
</dbReference>
<dbReference type="HOGENOM" id="CLU_1891392_0_0_2"/>
<keyword evidence="1" id="KW-0812">Transmembrane</keyword>
<dbReference type="EnsemblBacteria" id="ABM81170">
    <property type="protein sequence ID" value="ABM81170"/>
    <property type="gene ID" value="Hbut_1341"/>
</dbReference>
<proteinExistence type="predicted"/>
<feature type="transmembrane region" description="Helical" evidence="1">
    <location>
        <begin position="16"/>
        <end position="33"/>
    </location>
</feature>
<keyword evidence="1" id="KW-0472">Membrane</keyword>
<reference evidence="2 3" key="1">
    <citation type="journal article" date="2007" name="Archaea">
        <title>The genome of Hyperthermus butylicus: a sulfur-reducing, peptide fermenting, neutrophilic Crenarchaeote growing up to 108 degrees C.</title>
        <authorList>
            <person name="Brugger K."/>
            <person name="Chen L."/>
            <person name="Stark M."/>
            <person name="Zibat A."/>
            <person name="Redder P."/>
            <person name="Ruepp A."/>
            <person name="Awayez M."/>
            <person name="She Q."/>
            <person name="Garrett R.A."/>
            <person name="Klenk H.P."/>
        </authorList>
    </citation>
    <scope>NUCLEOTIDE SEQUENCE [LARGE SCALE GENOMIC DNA]</scope>
    <source>
        <strain evidence="3">DSM 5456 / JCM 9403 / PLM1-5</strain>
    </source>
</reference>
<sequence>MGLIVGVLKDARHRPIVALALVGLVASFGLLVAQTIRPSIPPQAYAELKEAVATLDESLGHSNYCLVARDVRVLYWLETITDEVHRHPSECTSRIVFIDVLKTPPRGSELVYRGRYVTAWTPAKLHPAPPPAGH</sequence>
<protein>
    <submittedName>
        <fullName evidence="2">Uncharacterized protein</fullName>
    </submittedName>
</protein>
<evidence type="ECO:0000313" key="3">
    <source>
        <dbReference type="Proteomes" id="UP000002593"/>
    </source>
</evidence>
<accession>A2BMF9</accession>
<dbReference type="KEGG" id="hbu:Hbut_1341"/>
<keyword evidence="1" id="KW-1133">Transmembrane helix</keyword>
<dbReference type="AlphaFoldDB" id="A2BMF9"/>